<dbReference type="Pfam" id="PF06985">
    <property type="entry name" value="HET"/>
    <property type="match status" value="1"/>
</dbReference>
<dbReference type="InterPro" id="IPR010730">
    <property type="entry name" value="HET"/>
</dbReference>
<dbReference type="EMBL" id="ML122306">
    <property type="protein sequence ID" value="RPD54423.1"/>
    <property type="molecule type" value="Genomic_DNA"/>
</dbReference>
<dbReference type="PANTHER" id="PTHR10622:SF10">
    <property type="entry name" value="HET DOMAIN-CONTAINING PROTEIN"/>
    <property type="match status" value="1"/>
</dbReference>
<feature type="domain" description="Heterokaryon incompatibility" evidence="1">
    <location>
        <begin position="22"/>
        <end position="104"/>
    </location>
</feature>
<evidence type="ECO:0000313" key="3">
    <source>
        <dbReference type="EMBL" id="RPD54423.1"/>
    </source>
</evidence>
<evidence type="ECO:0000259" key="1">
    <source>
        <dbReference type="Pfam" id="PF06985"/>
    </source>
</evidence>
<dbReference type="PANTHER" id="PTHR10622">
    <property type="entry name" value="HET DOMAIN-CONTAINING PROTEIN"/>
    <property type="match status" value="1"/>
</dbReference>
<dbReference type="STRING" id="1328759.A0A5C2RS52"/>
<evidence type="ECO:0000313" key="4">
    <source>
        <dbReference type="Proteomes" id="UP000313359"/>
    </source>
</evidence>
<name>A0A5C2RS52_9APHY</name>
<dbReference type="AlphaFoldDB" id="A0A5C2RS52"/>
<accession>A0A5C2RS52</accession>
<organism evidence="3 4">
    <name type="scientific">Lentinus tigrinus ALCF2SS1-6</name>
    <dbReference type="NCBI Taxonomy" id="1328759"/>
    <lineage>
        <taxon>Eukaryota</taxon>
        <taxon>Fungi</taxon>
        <taxon>Dikarya</taxon>
        <taxon>Basidiomycota</taxon>
        <taxon>Agaricomycotina</taxon>
        <taxon>Agaricomycetes</taxon>
        <taxon>Polyporales</taxon>
        <taxon>Polyporaceae</taxon>
        <taxon>Lentinus</taxon>
    </lineage>
</organism>
<dbReference type="Pfam" id="PF26640">
    <property type="entry name" value="DUF8212"/>
    <property type="match status" value="1"/>
</dbReference>
<dbReference type="Proteomes" id="UP000313359">
    <property type="component" value="Unassembled WGS sequence"/>
</dbReference>
<reference evidence="3" key="1">
    <citation type="journal article" date="2018" name="Genome Biol. Evol.">
        <title>Genomics and development of Lentinus tigrinus, a white-rot wood-decaying mushroom with dimorphic fruiting bodies.</title>
        <authorList>
            <person name="Wu B."/>
            <person name="Xu Z."/>
            <person name="Knudson A."/>
            <person name="Carlson A."/>
            <person name="Chen N."/>
            <person name="Kovaka S."/>
            <person name="LaButti K."/>
            <person name="Lipzen A."/>
            <person name="Pennachio C."/>
            <person name="Riley R."/>
            <person name="Schakwitz W."/>
            <person name="Umezawa K."/>
            <person name="Ohm R.A."/>
            <person name="Grigoriev I.V."/>
            <person name="Nagy L.G."/>
            <person name="Gibbons J."/>
            <person name="Hibbett D."/>
        </authorList>
    </citation>
    <scope>NUCLEOTIDE SEQUENCE [LARGE SCALE GENOMIC DNA]</scope>
    <source>
        <strain evidence="3">ALCF2SS1-6</strain>
    </source>
</reference>
<sequence>MRLLDTTTGEFRWVQDPRRVRYAILSHVWAKKGDVDYVPEQTYQDIRHFCEVARNDGFNLGWADSACIDKTSSSELSEAINSMYNWYRYAGACYAILHDVSDTDDKEQRDEQFRSSKWFTRGWTLQELLAPSVVLFLSNKWKVIGSKHTLAELIEDVTGIGRAVLTLEQPLEDVSVARRMSWAARRETSREEDEAYSLMGIFGVNMPTTYGEGRYAFIRLQEEILKHIPDQTIFAWGPILTATTSHSRTLPTRHPQQNKPPFQ</sequence>
<dbReference type="OrthoDB" id="2753634at2759"/>
<feature type="domain" description="DUF8212" evidence="2">
    <location>
        <begin position="215"/>
        <end position="258"/>
    </location>
</feature>
<protein>
    <submittedName>
        <fullName evidence="3">HET-domain-containing protein</fullName>
    </submittedName>
</protein>
<gene>
    <name evidence="3" type="ORF">L227DRAFT_588958</name>
</gene>
<keyword evidence="4" id="KW-1185">Reference proteome</keyword>
<proteinExistence type="predicted"/>
<dbReference type="InterPro" id="IPR058525">
    <property type="entry name" value="DUF8212"/>
</dbReference>
<evidence type="ECO:0000259" key="2">
    <source>
        <dbReference type="Pfam" id="PF26640"/>
    </source>
</evidence>